<dbReference type="SUPFAM" id="SSF53335">
    <property type="entry name" value="S-adenosyl-L-methionine-dependent methyltransferases"/>
    <property type="match status" value="1"/>
</dbReference>
<dbReference type="CDD" id="cd02440">
    <property type="entry name" value="AdoMet_MTases"/>
    <property type="match status" value="1"/>
</dbReference>
<dbReference type="PANTHER" id="PTHR43591:SF24">
    <property type="entry name" value="2-METHOXY-6-POLYPRENYL-1,4-BENZOQUINOL METHYLASE, MITOCHONDRIAL"/>
    <property type="match status" value="1"/>
</dbReference>
<dbReference type="InterPro" id="IPR029063">
    <property type="entry name" value="SAM-dependent_MTases_sf"/>
</dbReference>
<dbReference type="GO" id="GO:0032259">
    <property type="term" value="P:methylation"/>
    <property type="evidence" value="ECO:0007669"/>
    <property type="project" value="UniProtKB-KW"/>
</dbReference>
<dbReference type="Pfam" id="PF13649">
    <property type="entry name" value="Methyltransf_25"/>
    <property type="match status" value="1"/>
</dbReference>
<dbReference type="Gene3D" id="3.40.50.150">
    <property type="entry name" value="Vaccinia Virus protein VP39"/>
    <property type="match status" value="1"/>
</dbReference>
<keyword evidence="3" id="KW-0808">Transferase</keyword>
<dbReference type="GO" id="GO:0008168">
    <property type="term" value="F:methyltransferase activity"/>
    <property type="evidence" value="ECO:0007669"/>
    <property type="project" value="UniProtKB-KW"/>
</dbReference>
<gene>
    <name evidence="3" type="ORF">BJ982_005359</name>
</gene>
<evidence type="ECO:0000313" key="3">
    <source>
        <dbReference type="EMBL" id="MBB4703815.1"/>
    </source>
</evidence>
<evidence type="ECO:0000259" key="2">
    <source>
        <dbReference type="Pfam" id="PF13649"/>
    </source>
</evidence>
<accession>A0A7W7DBJ1</accession>
<dbReference type="AlphaFoldDB" id="A0A7W7DBJ1"/>
<evidence type="ECO:0000256" key="1">
    <source>
        <dbReference type="SAM" id="MobiDB-lite"/>
    </source>
</evidence>
<protein>
    <submittedName>
        <fullName evidence="3">SAM-dependent methyltransferase</fullName>
    </submittedName>
</protein>
<dbReference type="InterPro" id="IPR041698">
    <property type="entry name" value="Methyltransf_25"/>
</dbReference>
<reference evidence="3 4" key="1">
    <citation type="submission" date="2020-08" db="EMBL/GenBank/DDBJ databases">
        <title>Sequencing the genomes of 1000 actinobacteria strains.</title>
        <authorList>
            <person name="Klenk H.-P."/>
        </authorList>
    </citation>
    <scope>NUCLEOTIDE SEQUENCE [LARGE SCALE GENOMIC DNA]</scope>
    <source>
        <strain evidence="3 4">DSM 45784</strain>
    </source>
</reference>
<dbReference type="EMBL" id="JACHND010000001">
    <property type="protein sequence ID" value="MBB4703815.1"/>
    <property type="molecule type" value="Genomic_DNA"/>
</dbReference>
<dbReference type="RefSeq" id="WP_184884459.1">
    <property type="nucleotide sequence ID" value="NZ_BOOV01000001.1"/>
</dbReference>
<feature type="domain" description="Methyltransferase" evidence="2">
    <location>
        <begin position="63"/>
        <end position="159"/>
    </location>
</feature>
<dbReference type="Proteomes" id="UP000542210">
    <property type="component" value="Unassembled WGS sequence"/>
</dbReference>
<organism evidence="3 4">
    <name type="scientific">Sphaerisporangium siamense</name>
    <dbReference type="NCBI Taxonomy" id="795645"/>
    <lineage>
        <taxon>Bacteria</taxon>
        <taxon>Bacillati</taxon>
        <taxon>Actinomycetota</taxon>
        <taxon>Actinomycetes</taxon>
        <taxon>Streptosporangiales</taxon>
        <taxon>Streptosporangiaceae</taxon>
        <taxon>Sphaerisporangium</taxon>
    </lineage>
</organism>
<keyword evidence="3" id="KW-0489">Methyltransferase</keyword>
<evidence type="ECO:0000313" key="4">
    <source>
        <dbReference type="Proteomes" id="UP000542210"/>
    </source>
</evidence>
<feature type="region of interest" description="Disordered" evidence="1">
    <location>
        <begin position="1"/>
        <end position="23"/>
    </location>
</feature>
<name>A0A7W7DBJ1_9ACTN</name>
<dbReference type="PANTHER" id="PTHR43591">
    <property type="entry name" value="METHYLTRANSFERASE"/>
    <property type="match status" value="1"/>
</dbReference>
<sequence>MTNHTHHHGHAGHAGHGHHHGAAHDDAALAEMLDLDAEILHPMVSEMTAWLAELAGEPAPRRILDLGSGTGSGAFALLRRFDDAEVTAVDASDTMRERLLRNAREQGLAGRIHAVRADLDEGWPAVGAADLVWASASLHHLADPGRVFGEVLAALRPGGLFAVLEMESFPRILPDDLGVGRPGLEARCHAALKERRRHDMPLMGADWGELLSEAGFAVEARRDLTLTLTTPPPDLADRYAQVMLERLRTHLRDDLDAEDLATLDALLEAGGPHDVRHRTDLTVRATRPAWVARRP</sequence>
<comment type="caution">
    <text evidence="3">The sequence shown here is derived from an EMBL/GenBank/DDBJ whole genome shotgun (WGS) entry which is preliminary data.</text>
</comment>
<feature type="compositionally biased region" description="Basic residues" evidence="1">
    <location>
        <begin position="1"/>
        <end position="21"/>
    </location>
</feature>
<proteinExistence type="predicted"/>
<keyword evidence="4" id="KW-1185">Reference proteome</keyword>